<dbReference type="Gene3D" id="1.10.10.10">
    <property type="entry name" value="Winged helix-like DNA-binding domain superfamily/Winged helix DNA-binding domain"/>
    <property type="match status" value="1"/>
</dbReference>
<dbReference type="SUPFAM" id="SSF88659">
    <property type="entry name" value="Sigma3 and sigma4 domains of RNA polymerase sigma factors"/>
    <property type="match status" value="1"/>
</dbReference>
<dbReference type="STRING" id="52689.AKG39_00895"/>
<protein>
    <recommendedName>
        <fullName evidence="2">UPF0251 protein AKG39_00895</fullName>
    </recommendedName>
</protein>
<dbReference type="InterPro" id="IPR036388">
    <property type="entry name" value="WH-like_DNA-bd_sf"/>
</dbReference>
<dbReference type="PANTHER" id="PTHR37478:SF2">
    <property type="entry name" value="UPF0251 PROTEIN TK0562"/>
    <property type="match status" value="1"/>
</dbReference>
<reference evidence="4" key="1">
    <citation type="submission" date="2015-07" db="EMBL/GenBank/DDBJ databases">
        <title>Draft genome sequence of Acetobacterium bakii DSM 8293, a potential psychrophilic chemical producer through syngas fermentation.</title>
        <authorList>
            <person name="Song Y."/>
            <person name="Hwang S."/>
            <person name="Cho B.-K."/>
        </authorList>
    </citation>
    <scope>NUCLEOTIDE SEQUENCE [LARGE SCALE GENOMIC DNA]</scope>
    <source>
        <strain evidence="4">DSM 8239</strain>
    </source>
</reference>
<dbReference type="PANTHER" id="PTHR37478">
    <property type="match status" value="1"/>
</dbReference>
<evidence type="ECO:0000256" key="2">
    <source>
        <dbReference type="HAMAP-Rule" id="MF_00674"/>
    </source>
</evidence>
<dbReference type="Pfam" id="PF02001">
    <property type="entry name" value="DUF134"/>
    <property type="match status" value="1"/>
</dbReference>
<keyword evidence="4" id="KW-1185">Reference proteome</keyword>
<comment type="caution">
    <text evidence="3">The sequence shown here is derived from an EMBL/GenBank/DDBJ whole genome shotgun (WGS) entry which is preliminary data.</text>
</comment>
<organism evidence="3 4">
    <name type="scientific">Acetobacterium bakii</name>
    <dbReference type="NCBI Taxonomy" id="52689"/>
    <lineage>
        <taxon>Bacteria</taxon>
        <taxon>Bacillati</taxon>
        <taxon>Bacillota</taxon>
        <taxon>Clostridia</taxon>
        <taxon>Eubacteriales</taxon>
        <taxon>Eubacteriaceae</taxon>
        <taxon>Acetobacterium</taxon>
    </lineage>
</organism>
<dbReference type="EMBL" id="LGYO01000003">
    <property type="protein sequence ID" value="KNZ43492.1"/>
    <property type="molecule type" value="Genomic_DNA"/>
</dbReference>
<evidence type="ECO:0000256" key="1">
    <source>
        <dbReference type="ARBA" id="ARBA00009350"/>
    </source>
</evidence>
<proteinExistence type="inferred from homology"/>
<dbReference type="HAMAP" id="MF_00674">
    <property type="entry name" value="UPF0251"/>
    <property type="match status" value="1"/>
</dbReference>
<dbReference type="InterPro" id="IPR013324">
    <property type="entry name" value="RNA_pol_sigma_r3/r4-like"/>
</dbReference>
<dbReference type="RefSeq" id="WP_050738477.1">
    <property type="nucleotide sequence ID" value="NZ_LGYO01000003.1"/>
</dbReference>
<dbReference type="OrthoDB" id="280278at2"/>
<name>A0A0L6U591_9FIRM</name>
<evidence type="ECO:0000313" key="4">
    <source>
        <dbReference type="Proteomes" id="UP000036873"/>
    </source>
</evidence>
<dbReference type="Proteomes" id="UP000036873">
    <property type="component" value="Unassembled WGS sequence"/>
</dbReference>
<comment type="similarity">
    <text evidence="1 2">Belongs to the UPF0251 family.</text>
</comment>
<dbReference type="InterPro" id="IPR002852">
    <property type="entry name" value="UPF0251"/>
</dbReference>
<gene>
    <name evidence="3" type="ORF">AKG39_00895</name>
</gene>
<evidence type="ECO:0000313" key="3">
    <source>
        <dbReference type="EMBL" id="KNZ43492.1"/>
    </source>
</evidence>
<sequence length="123" mass="14049">MSRPVKWKKVCCLPETDLFGPLNAKNLEEGIITMSVEEYETIRLIDLEGLLQEECAESMHVARTTVQKIYNDARKKLADALVNGNVLKIEGGNYKLCEVGEENFGCSRCRKRRVNERCDKLKI</sequence>
<dbReference type="AlphaFoldDB" id="A0A0L6U591"/>
<accession>A0A0L6U591</accession>